<sequence>MASKDSIWEANFKVDIPKFHGGISSDSFLDWLAKIEEILEFQRVSDDELVSLVVKKFRGQALSWWQQVKTKRKQAGKNPVKSWDKLKQKLCATFLPRNYDHTMYYRLKNLKQRARFVDDFTYNCQYQDNNFVGEPVRDRYEKLYQSEDKDGDVLDVYNEDDGRICDVYVEHDDNTCEYLIGDPVAYVADPKLDVIVAEDDDDIRDFLDDVMLFTESDNDLINTNNMDDDSDDADRDAYDDHIQDENNTSCVVPKFDDSIEDVKTIDFVSNICDTFYEVCDENFVEVSMKKVAREDFIESQGVDCITFLSRDQAQVFNDLDEKDEDTHIDKRNHSNFIYPENHHRQIKSEPPDRGQSRVLFLGGVKDLNYEINVDPSSYIYIEEDTSFVVCEGHVKRIIDAKVIKITKPLVILPNCALTRADQLVSYKTTQKDKEIYVCSLKSEFINWYFGNKNPMKSSAYHQRDVYADDVRAINHFEFFFTSGDLYTIKRHMVNLCVENNIFMMLFSRECMLGKSFSGYNNVGEEEQLSSVLRCYVECVTSFDKMVNAMSASQEKFLPSCLQSHARDSSLRSDEELMVLRRIWNWFSDNSCQARINSQTRQLHLVLLNRHTVKSFFDDVLIFGAIQVVSHSENHQLIDIFHRENLFVDRSKNMIEIKWDAIMSSVVSYAGVSLEFLNAQHSTWFFPFFGRLVSPSPIFMTCVLVGNQNYIFLWPLWVQKIREFLLHLFTPVLMLLYPSILFLCGAALWRNEDMRITPLGLSYKITTCFRWDDYGLNHTKIDFDELFVDYTKSKNGHILLLVGSFGVRFITDGVSDTLISLRQNFVDVTSTPAWVIIVFLFPDCSSVLITTTISFSVELHGEVFKQAGAVRIPVLAPNDISTTFLCWNNVACASRKLLTSGKLRILLDCFSTWDHSMLCNEIKDAVNSVLLFFHEICSLSGLSSLILSDRSPRLLIPFWYLLLKLHKISLNMKSACNAQTKITHKAFTDILSCLAQLRLTSTSTYKASHVRRRDLVFEPGDLLWIMFSKDCLLPRDEYRQATTSSTKLIPHGASGISHGDVWNLSFKDKIIPLHLTSATIGLKGKTYEAMSISMEKEDLLVTRVQESLEATSVLSTALYGESFSKLHLRRHKKRHEVLKRKYYELVDKGYLQRFKIRSPVTEQTPMIETGKYLLGAAGASGFGSKSTAEEVTENCDLRSITAVITGATSGIGAETARVLAKRGARLIFPARNVKAAEEAKERIVSEFPETEIVVMKLDLSSIASVRNFVADFESLDLPLNLLINNAGKLAHEHAISEDGIEMTFATNYLGHFLLTNLLLKKMIQTAEETGVQGRIVNVTSGIHGWFTGDLIEYLRLISQPKCQFDATRAYALSKLANVLHTKELSSRLQKIEANVTVNCVHPGVVRTRLTRDREGLLTDLVFFLASKLVKTVPQAAATTCYVATNPRLVNVSGKYFTDCNETTPSGLGSNSSEATKLWAASEILVAQHSKASFDPCS</sequence>
<evidence type="ECO:0000256" key="1">
    <source>
        <dbReference type="ARBA" id="ARBA00006484"/>
    </source>
</evidence>
<keyword evidence="3" id="KW-0472">Membrane</keyword>
<reference evidence="5 6" key="1">
    <citation type="submission" date="2020-12" db="EMBL/GenBank/DDBJ databases">
        <title>Concerted genomic and epigenomic changes stabilize Arabidopsis allopolyploids.</title>
        <authorList>
            <person name="Chen Z."/>
        </authorList>
    </citation>
    <scope>NUCLEOTIDE SEQUENCE [LARGE SCALE GENOMIC DNA]</scope>
    <source>
        <strain evidence="5">As9502</strain>
        <tissue evidence="5">Leaf</tissue>
    </source>
</reference>
<keyword evidence="3" id="KW-0812">Transmembrane</keyword>
<evidence type="ECO:0000313" key="5">
    <source>
        <dbReference type="EMBL" id="KAG7546382.1"/>
    </source>
</evidence>
<feature type="transmembrane region" description="Helical" evidence="3">
    <location>
        <begin position="697"/>
        <end position="716"/>
    </location>
</feature>
<dbReference type="Proteomes" id="UP000694251">
    <property type="component" value="Chromosome 12"/>
</dbReference>
<keyword evidence="2" id="KW-0560">Oxidoreductase</keyword>
<feature type="domain" description="Retrotransposon gag" evidence="4">
    <location>
        <begin position="52"/>
        <end position="121"/>
    </location>
</feature>
<dbReference type="CDD" id="cd05327">
    <property type="entry name" value="retinol-DH_like_SDR_c_like"/>
    <property type="match status" value="1"/>
</dbReference>
<dbReference type="EMBL" id="JAEFBJ010000012">
    <property type="protein sequence ID" value="KAG7546382.1"/>
    <property type="molecule type" value="Genomic_DNA"/>
</dbReference>
<dbReference type="Pfam" id="PF00106">
    <property type="entry name" value="adh_short"/>
    <property type="match status" value="1"/>
</dbReference>
<keyword evidence="6" id="KW-1185">Reference proteome</keyword>
<comment type="similarity">
    <text evidence="1">Belongs to the short-chain dehydrogenases/reductases (SDR) family.</text>
</comment>
<proteinExistence type="inferred from homology"/>
<dbReference type="InterPro" id="IPR005162">
    <property type="entry name" value="Retrotrans_gag_dom"/>
</dbReference>
<evidence type="ECO:0000313" key="6">
    <source>
        <dbReference type="Proteomes" id="UP000694251"/>
    </source>
</evidence>
<feature type="transmembrane region" description="Helical" evidence="3">
    <location>
        <begin position="723"/>
        <end position="748"/>
    </location>
</feature>
<evidence type="ECO:0000256" key="3">
    <source>
        <dbReference type="SAM" id="Phobius"/>
    </source>
</evidence>
<gene>
    <name evidence="5" type="ORF">ISN44_As12g017490</name>
</gene>
<organism evidence="5 6">
    <name type="scientific">Arabidopsis suecica</name>
    <name type="common">Swedish thale-cress</name>
    <name type="synonym">Cardaminopsis suecica</name>
    <dbReference type="NCBI Taxonomy" id="45249"/>
    <lineage>
        <taxon>Eukaryota</taxon>
        <taxon>Viridiplantae</taxon>
        <taxon>Streptophyta</taxon>
        <taxon>Embryophyta</taxon>
        <taxon>Tracheophyta</taxon>
        <taxon>Spermatophyta</taxon>
        <taxon>Magnoliopsida</taxon>
        <taxon>eudicotyledons</taxon>
        <taxon>Gunneridae</taxon>
        <taxon>Pentapetalae</taxon>
        <taxon>rosids</taxon>
        <taxon>malvids</taxon>
        <taxon>Brassicales</taxon>
        <taxon>Brassicaceae</taxon>
        <taxon>Camelineae</taxon>
        <taxon>Arabidopsis</taxon>
    </lineage>
</organism>
<keyword evidence="3" id="KW-1133">Transmembrane helix</keyword>
<comment type="caution">
    <text evidence="5">The sequence shown here is derived from an EMBL/GenBank/DDBJ whole genome shotgun (WGS) entry which is preliminary data.</text>
</comment>
<evidence type="ECO:0000256" key="2">
    <source>
        <dbReference type="ARBA" id="ARBA00023002"/>
    </source>
</evidence>
<name>A0A8T1YK59_ARASU</name>
<protein>
    <submittedName>
        <fullName evidence="5">NAD(P)-binding domain superfamily</fullName>
    </submittedName>
</protein>
<dbReference type="InterPro" id="IPR002347">
    <property type="entry name" value="SDR_fam"/>
</dbReference>
<evidence type="ECO:0000259" key="4">
    <source>
        <dbReference type="Pfam" id="PF03732"/>
    </source>
</evidence>
<accession>A0A8T1YK59</accession>
<dbReference type="PANTHER" id="PTHR24320">
    <property type="entry name" value="RETINOL DEHYDROGENASE"/>
    <property type="match status" value="1"/>
</dbReference>
<dbReference type="Pfam" id="PF03732">
    <property type="entry name" value="Retrotrans_gag"/>
    <property type="match status" value="1"/>
</dbReference>
<dbReference type="GO" id="GO:0016491">
    <property type="term" value="F:oxidoreductase activity"/>
    <property type="evidence" value="ECO:0007669"/>
    <property type="project" value="UniProtKB-KW"/>
</dbReference>
<dbReference type="PANTHER" id="PTHR24320:SF114">
    <property type="entry name" value="OS03G0115700 PROTEIN"/>
    <property type="match status" value="1"/>
</dbReference>
<dbReference type="OrthoDB" id="1934635at2759"/>